<keyword evidence="2 5" id="KW-0812">Transmembrane</keyword>
<dbReference type="PANTHER" id="PTHR32322:SF9">
    <property type="entry name" value="AMINO-ACID METABOLITE EFFLUX PUMP-RELATED"/>
    <property type="match status" value="1"/>
</dbReference>
<evidence type="ECO:0000256" key="2">
    <source>
        <dbReference type="ARBA" id="ARBA00022692"/>
    </source>
</evidence>
<dbReference type="InterPro" id="IPR050638">
    <property type="entry name" value="AA-Vitamin_Transporters"/>
</dbReference>
<feature type="transmembrane region" description="Helical" evidence="5">
    <location>
        <begin position="213"/>
        <end position="231"/>
    </location>
</feature>
<feature type="transmembrane region" description="Helical" evidence="5">
    <location>
        <begin position="266"/>
        <end position="284"/>
    </location>
</feature>
<dbReference type="EMBL" id="BPFH01000004">
    <property type="protein sequence ID" value="GIT95623.1"/>
    <property type="molecule type" value="Genomic_DNA"/>
</dbReference>
<feature type="transmembrane region" description="Helical" evidence="5">
    <location>
        <begin position="65"/>
        <end position="85"/>
    </location>
</feature>
<evidence type="ECO:0000256" key="5">
    <source>
        <dbReference type="SAM" id="Phobius"/>
    </source>
</evidence>
<feature type="domain" description="EamA" evidence="6">
    <location>
        <begin position="153"/>
        <end position="284"/>
    </location>
</feature>
<dbReference type="InterPro" id="IPR037185">
    <property type="entry name" value="EmrE-like"/>
</dbReference>
<feature type="transmembrane region" description="Helical" evidence="5">
    <location>
        <begin position="36"/>
        <end position="53"/>
    </location>
</feature>
<feature type="domain" description="EamA" evidence="6">
    <location>
        <begin position="11"/>
        <end position="136"/>
    </location>
</feature>
<evidence type="ECO:0000313" key="8">
    <source>
        <dbReference type="Proteomes" id="UP000786693"/>
    </source>
</evidence>
<evidence type="ECO:0000313" key="7">
    <source>
        <dbReference type="EMBL" id="GIT95623.1"/>
    </source>
</evidence>
<comment type="subcellular location">
    <subcellularLocation>
        <location evidence="1">Membrane</location>
        <topology evidence="1">Multi-pass membrane protein</topology>
    </subcellularLocation>
</comment>
<keyword evidence="3 5" id="KW-1133">Transmembrane helix</keyword>
<organism evidence="7 8">
    <name type="scientific">Jannaschia pagri</name>
    <dbReference type="NCBI Taxonomy" id="2829797"/>
    <lineage>
        <taxon>Bacteria</taxon>
        <taxon>Pseudomonadati</taxon>
        <taxon>Pseudomonadota</taxon>
        <taxon>Alphaproteobacteria</taxon>
        <taxon>Rhodobacterales</taxon>
        <taxon>Roseobacteraceae</taxon>
        <taxon>Jannaschia</taxon>
    </lineage>
</organism>
<evidence type="ECO:0000256" key="3">
    <source>
        <dbReference type="ARBA" id="ARBA00022989"/>
    </source>
</evidence>
<evidence type="ECO:0000259" key="6">
    <source>
        <dbReference type="Pfam" id="PF00892"/>
    </source>
</evidence>
<feature type="transmembrane region" description="Helical" evidence="5">
    <location>
        <begin position="243"/>
        <end position="260"/>
    </location>
</feature>
<dbReference type="SUPFAM" id="SSF103481">
    <property type="entry name" value="Multidrug resistance efflux transporter EmrE"/>
    <property type="match status" value="2"/>
</dbReference>
<dbReference type="Pfam" id="PF00892">
    <property type="entry name" value="EamA"/>
    <property type="match status" value="2"/>
</dbReference>
<feature type="transmembrane region" description="Helical" evidence="5">
    <location>
        <begin position="150"/>
        <end position="169"/>
    </location>
</feature>
<dbReference type="PANTHER" id="PTHR32322">
    <property type="entry name" value="INNER MEMBRANE TRANSPORTER"/>
    <property type="match status" value="1"/>
</dbReference>
<evidence type="ECO:0000256" key="1">
    <source>
        <dbReference type="ARBA" id="ARBA00004141"/>
    </source>
</evidence>
<proteinExistence type="predicted"/>
<dbReference type="Proteomes" id="UP000786693">
    <property type="component" value="Unassembled WGS sequence"/>
</dbReference>
<feature type="transmembrane region" description="Helical" evidence="5">
    <location>
        <begin position="124"/>
        <end position="144"/>
    </location>
</feature>
<keyword evidence="4 5" id="KW-0472">Membrane</keyword>
<keyword evidence="8" id="KW-1185">Reference proteome</keyword>
<feature type="transmembrane region" description="Helical" evidence="5">
    <location>
        <begin position="181"/>
        <end position="201"/>
    </location>
</feature>
<evidence type="ECO:0000256" key="4">
    <source>
        <dbReference type="ARBA" id="ARBA00023136"/>
    </source>
</evidence>
<name>A0ABQ4NMI8_9RHOB</name>
<accession>A0ABQ4NMI8</accession>
<gene>
    <name evidence="7" type="ORF">JANAI62_22460</name>
</gene>
<comment type="caution">
    <text evidence="7">The sequence shown here is derived from an EMBL/GenBank/DDBJ whole genome shotgun (WGS) entry which is preliminary data.</text>
</comment>
<protein>
    <submittedName>
        <fullName evidence="7">Multidrug transporter</fullName>
    </submittedName>
</protein>
<reference evidence="7 8" key="1">
    <citation type="submission" date="2021-05" db="EMBL/GenBank/DDBJ databases">
        <title>Bacteria Genome sequencing.</title>
        <authorList>
            <person name="Takabe Y."/>
            <person name="Nakajima Y."/>
            <person name="Suzuki S."/>
            <person name="Shiozaki T."/>
        </authorList>
    </citation>
    <scope>NUCLEOTIDE SEQUENCE [LARGE SCALE GENOMIC DNA]</scope>
    <source>
        <strain evidence="7 8">AI_62</strain>
    </source>
</reference>
<feature type="transmembrane region" description="Helical" evidence="5">
    <location>
        <begin position="97"/>
        <end position="115"/>
    </location>
</feature>
<dbReference type="InterPro" id="IPR000620">
    <property type="entry name" value="EamA_dom"/>
</dbReference>
<sequence length="294" mass="31138">MPARAWAELSLLALIWGGSFLSIRVALDEIPFVTSVAYRVGVAALILWAWVLVKRLPIPRDRGVWGSLLVMGVLNNVLPFLLMAWGQLHIETGLTSILNAGTAIFGVLVAAALLADERLSARRAFGVSLGFLGVATAIGLHNLANFDLRSAAQLAVVAGTVSYAFAGVWARIRLAGLRPQVQAAGMLTGSSLVMVPLALLVDGPVIPTQTDTILAVGYYAVIATAFAYLLYFRVLAMAGSGNALLCTLLIPPVAILLGAWVRDEVLATTVYLGFGLLAAGLLVIDGRVLRLIRR</sequence>